<evidence type="ECO:0000313" key="1">
    <source>
        <dbReference type="Proteomes" id="UP000025227"/>
    </source>
</evidence>
<dbReference type="WBParaSite" id="HCON_00026080-00001">
    <property type="protein sequence ID" value="HCON_00026080-00001"/>
    <property type="gene ID" value="HCON_00026080"/>
</dbReference>
<dbReference type="AlphaFoldDB" id="A0A7I4XZX4"/>
<accession>A0A7I4XZX4</accession>
<protein>
    <submittedName>
        <fullName evidence="2">Uncharacterized protein</fullName>
    </submittedName>
</protein>
<name>A0A7I4XZX4_HAECO</name>
<evidence type="ECO:0000313" key="2">
    <source>
        <dbReference type="WBParaSite" id="HCON_00026080-00001"/>
    </source>
</evidence>
<dbReference type="Proteomes" id="UP000025227">
    <property type="component" value="Unplaced"/>
</dbReference>
<keyword evidence="1" id="KW-1185">Reference proteome</keyword>
<proteinExistence type="predicted"/>
<sequence>MVINLSLNAMGSPYLKKLKLVQPWLELLFFADGYKPIAQRYGLALFEKIERKNESIAYYTFLVCIHIWSAPNFCPSTHGFVISNVVNVVQIAEYKMAVYGIFFGILLKQLPFAILVKE</sequence>
<organism evidence="1 2">
    <name type="scientific">Haemonchus contortus</name>
    <name type="common">Barber pole worm</name>
    <dbReference type="NCBI Taxonomy" id="6289"/>
    <lineage>
        <taxon>Eukaryota</taxon>
        <taxon>Metazoa</taxon>
        <taxon>Ecdysozoa</taxon>
        <taxon>Nematoda</taxon>
        <taxon>Chromadorea</taxon>
        <taxon>Rhabditida</taxon>
        <taxon>Rhabditina</taxon>
        <taxon>Rhabditomorpha</taxon>
        <taxon>Strongyloidea</taxon>
        <taxon>Trichostrongylidae</taxon>
        <taxon>Haemonchus</taxon>
    </lineage>
</organism>
<reference evidence="2" key="1">
    <citation type="submission" date="2020-12" db="UniProtKB">
        <authorList>
            <consortium name="WormBaseParasite"/>
        </authorList>
    </citation>
    <scope>IDENTIFICATION</scope>
    <source>
        <strain evidence="2">MHco3</strain>
    </source>
</reference>